<keyword evidence="3" id="KW-1185">Reference proteome</keyword>
<evidence type="ECO:0000313" key="3">
    <source>
        <dbReference type="Proteomes" id="UP000636960"/>
    </source>
</evidence>
<dbReference type="Proteomes" id="UP000636960">
    <property type="component" value="Unassembled WGS sequence"/>
</dbReference>
<evidence type="ECO:0000256" key="1">
    <source>
        <dbReference type="SAM" id="SignalP"/>
    </source>
</evidence>
<protein>
    <submittedName>
        <fullName evidence="2">Uncharacterized protein</fullName>
    </submittedName>
</protein>
<dbReference type="AlphaFoldDB" id="A0A919MRZ3"/>
<sequence>MLRSSLRRITIVAAAVLLSLPLAAGTASAAADTTPPTAPRIGYAQGFQCLMVIIGANRSTDNVTPQPNLRYQAFADGQSIGFLTDQGHISGAWGVLHVVKPGPNTITVRAIDAAGNRSAASTGVGVNGFYTPGCTPGHL</sequence>
<name>A0A919MRZ3_9ACTN</name>
<proteinExistence type="predicted"/>
<dbReference type="RefSeq" id="WP_203784750.1">
    <property type="nucleotide sequence ID" value="NZ_BOMV01000057.1"/>
</dbReference>
<organism evidence="2 3">
    <name type="scientific">Paractinoplanes rishiriensis</name>
    <dbReference type="NCBI Taxonomy" id="1050105"/>
    <lineage>
        <taxon>Bacteria</taxon>
        <taxon>Bacillati</taxon>
        <taxon>Actinomycetota</taxon>
        <taxon>Actinomycetes</taxon>
        <taxon>Micromonosporales</taxon>
        <taxon>Micromonosporaceae</taxon>
        <taxon>Paractinoplanes</taxon>
    </lineage>
</organism>
<evidence type="ECO:0000313" key="2">
    <source>
        <dbReference type="EMBL" id="GIE97716.1"/>
    </source>
</evidence>
<feature type="signal peptide" evidence="1">
    <location>
        <begin position="1"/>
        <end position="29"/>
    </location>
</feature>
<keyword evidence="1" id="KW-0732">Signal</keyword>
<reference evidence="2" key="1">
    <citation type="submission" date="2021-01" db="EMBL/GenBank/DDBJ databases">
        <title>Whole genome shotgun sequence of Actinoplanes rishiriensis NBRC 108556.</title>
        <authorList>
            <person name="Komaki H."/>
            <person name="Tamura T."/>
        </authorList>
    </citation>
    <scope>NUCLEOTIDE SEQUENCE</scope>
    <source>
        <strain evidence="2">NBRC 108556</strain>
    </source>
</reference>
<gene>
    <name evidence="2" type="ORF">Ari01nite_51810</name>
</gene>
<accession>A0A919MRZ3</accession>
<dbReference type="EMBL" id="BOMV01000057">
    <property type="protein sequence ID" value="GIE97716.1"/>
    <property type="molecule type" value="Genomic_DNA"/>
</dbReference>
<comment type="caution">
    <text evidence="2">The sequence shown here is derived from an EMBL/GenBank/DDBJ whole genome shotgun (WGS) entry which is preliminary data.</text>
</comment>
<feature type="chain" id="PRO_5037117698" evidence="1">
    <location>
        <begin position="30"/>
        <end position="139"/>
    </location>
</feature>